<dbReference type="Pfam" id="PF05163">
    <property type="entry name" value="DinB"/>
    <property type="match status" value="1"/>
</dbReference>
<keyword evidence="2 3" id="KW-0479">Metal-binding</keyword>
<feature type="binding site" evidence="3">
    <location>
        <position position="47"/>
    </location>
    <ligand>
        <name>a divalent metal cation</name>
        <dbReference type="ChEBI" id="CHEBI:60240"/>
    </ligand>
</feature>
<evidence type="ECO:0000256" key="1">
    <source>
        <dbReference type="ARBA" id="ARBA00008635"/>
    </source>
</evidence>
<dbReference type="RefSeq" id="WP_145453453.1">
    <property type="nucleotide sequence ID" value="NZ_CP036317.1"/>
</dbReference>
<proteinExistence type="inferred from homology"/>
<dbReference type="GO" id="GO:0046872">
    <property type="term" value="F:metal ion binding"/>
    <property type="evidence" value="ECO:0007669"/>
    <property type="project" value="UniProtKB-KW"/>
</dbReference>
<evidence type="ECO:0000256" key="3">
    <source>
        <dbReference type="PIRSR" id="PIRSR607837-1"/>
    </source>
</evidence>
<evidence type="ECO:0000256" key="2">
    <source>
        <dbReference type="ARBA" id="ARBA00022723"/>
    </source>
</evidence>
<protein>
    <submittedName>
        <fullName evidence="4">DinB family protein</fullName>
    </submittedName>
</protein>
<dbReference type="SUPFAM" id="SSF109854">
    <property type="entry name" value="DinB/YfiT-like putative metalloenzymes"/>
    <property type="match status" value="1"/>
</dbReference>
<name>A0A518FGI2_9PLAN</name>
<dbReference type="Proteomes" id="UP000320839">
    <property type="component" value="Chromosome"/>
</dbReference>
<reference evidence="4 5" key="1">
    <citation type="submission" date="2019-02" db="EMBL/GenBank/DDBJ databases">
        <title>Deep-cultivation of Planctomycetes and their phenomic and genomic characterization uncovers novel biology.</title>
        <authorList>
            <person name="Wiegand S."/>
            <person name="Jogler M."/>
            <person name="Boedeker C."/>
            <person name="Pinto D."/>
            <person name="Vollmers J."/>
            <person name="Rivas-Marin E."/>
            <person name="Kohn T."/>
            <person name="Peeters S.H."/>
            <person name="Heuer A."/>
            <person name="Rast P."/>
            <person name="Oberbeckmann S."/>
            <person name="Bunk B."/>
            <person name="Jeske O."/>
            <person name="Meyerdierks A."/>
            <person name="Storesund J.E."/>
            <person name="Kallscheuer N."/>
            <person name="Luecker S."/>
            <person name="Lage O.M."/>
            <person name="Pohl T."/>
            <person name="Merkel B.J."/>
            <person name="Hornburger P."/>
            <person name="Mueller R.-W."/>
            <person name="Bruemmer F."/>
            <person name="Labrenz M."/>
            <person name="Spormann A.M."/>
            <person name="Op den Camp H."/>
            <person name="Overmann J."/>
            <person name="Amann R."/>
            <person name="Jetten M.S.M."/>
            <person name="Mascher T."/>
            <person name="Medema M.H."/>
            <person name="Devos D.P."/>
            <person name="Kaster A.-K."/>
            <person name="Ovreas L."/>
            <person name="Rohde M."/>
            <person name="Galperin M.Y."/>
            <person name="Jogler C."/>
        </authorList>
    </citation>
    <scope>NUCLEOTIDE SEQUENCE [LARGE SCALE GENOMIC DNA]</scope>
    <source>
        <strain evidence="4 5">Pan153</strain>
    </source>
</reference>
<evidence type="ECO:0000313" key="5">
    <source>
        <dbReference type="Proteomes" id="UP000320839"/>
    </source>
</evidence>
<gene>
    <name evidence="4" type="ORF">Pan153_00570</name>
</gene>
<dbReference type="Gene3D" id="1.20.120.450">
    <property type="entry name" value="dinb family like domain"/>
    <property type="match status" value="1"/>
</dbReference>
<sequence length="159" mass="18425">MDLLDRLLEHDAWTTRQLLEICATLPADQLDHEFDIGHRTLRTTLHHIINNMEIWSLLMAGEPIERQTAQSISGMLRRLTVAETRLQKIARKVKAENGWDEVWIDHLDDPPREKTFGTALAHVITHSMHHRAQVLYMLRLSGVEPLPEGDVFSWESHLK</sequence>
<dbReference type="PANTHER" id="PTHR37302">
    <property type="entry name" value="SLR1116 PROTEIN"/>
    <property type="match status" value="1"/>
</dbReference>
<dbReference type="AlphaFoldDB" id="A0A518FGI2"/>
<evidence type="ECO:0000313" key="4">
    <source>
        <dbReference type="EMBL" id="QDV15443.1"/>
    </source>
</evidence>
<dbReference type="InterPro" id="IPR034660">
    <property type="entry name" value="DinB/YfiT-like"/>
</dbReference>
<dbReference type="PANTHER" id="PTHR37302:SF3">
    <property type="entry name" value="DAMAGE-INDUCIBLE PROTEIN DINB"/>
    <property type="match status" value="1"/>
</dbReference>
<dbReference type="InterPro" id="IPR007837">
    <property type="entry name" value="DinB"/>
</dbReference>
<organism evidence="4 5">
    <name type="scientific">Gimesia panareensis</name>
    <dbReference type="NCBI Taxonomy" id="2527978"/>
    <lineage>
        <taxon>Bacteria</taxon>
        <taxon>Pseudomonadati</taxon>
        <taxon>Planctomycetota</taxon>
        <taxon>Planctomycetia</taxon>
        <taxon>Planctomycetales</taxon>
        <taxon>Planctomycetaceae</taxon>
        <taxon>Gimesia</taxon>
    </lineage>
</organism>
<feature type="binding site" evidence="3">
    <location>
        <position position="130"/>
    </location>
    <ligand>
        <name>a divalent metal cation</name>
        <dbReference type="ChEBI" id="CHEBI:60240"/>
    </ligand>
</feature>
<dbReference type="OrthoDB" id="9811413at2"/>
<accession>A0A518FGI2</accession>
<comment type="similarity">
    <text evidence="1">Belongs to the DinB family.</text>
</comment>
<dbReference type="EMBL" id="CP036317">
    <property type="protein sequence ID" value="QDV15443.1"/>
    <property type="molecule type" value="Genomic_DNA"/>
</dbReference>
<feature type="binding site" evidence="3">
    <location>
        <position position="126"/>
    </location>
    <ligand>
        <name>a divalent metal cation</name>
        <dbReference type="ChEBI" id="CHEBI:60240"/>
    </ligand>
</feature>